<name>A0A5E4N0Y4_9HEMI</name>
<dbReference type="AlphaFoldDB" id="A0A5E4N0Y4"/>
<feature type="chain" id="PRO_5023138620" evidence="9">
    <location>
        <begin position="25"/>
        <end position="602"/>
    </location>
</feature>
<evidence type="ECO:0000256" key="9">
    <source>
        <dbReference type="SAM" id="SignalP"/>
    </source>
</evidence>
<dbReference type="InterPro" id="IPR001254">
    <property type="entry name" value="Trypsin_dom"/>
</dbReference>
<evidence type="ECO:0000313" key="11">
    <source>
        <dbReference type="EMBL" id="VVC36247.1"/>
    </source>
</evidence>
<dbReference type="InterPro" id="IPR009003">
    <property type="entry name" value="Peptidase_S1_PA"/>
</dbReference>
<keyword evidence="3 7" id="KW-0645">Protease</keyword>
<dbReference type="InterPro" id="IPR043504">
    <property type="entry name" value="Peptidase_S1_PA_chymotrypsin"/>
</dbReference>
<keyword evidence="4 7" id="KW-0378">Hydrolase</keyword>
<feature type="region of interest" description="Disordered" evidence="8">
    <location>
        <begin position="276"/>
        <end position="301"/>
    </location>
</feature>
<dbReference type="PRINTS" id="PR00722">
    <property type="entry name" value="CHYMOTRYPSIN"/>
</dbReference>
<dbReference type="GO" id="GO:0004252">
    <property type="term" value="F:serine-type endopeptidase activity"/>
    <property type="evidence" value="ECO:0007669"/>
    <property type="project" value="InterPro"/>
</dbReference>
<dbReference type="PANTHER" id="PTHR24252:SF7">
    <property type="entry name" value="HYALIN"/>
    <property type="match status" value="1"/>
</dbReference>
<dbReference type="InterPro" id="IPR018114">
    <property type="entry name" value="TRYPSIN_HIS"/>
</dbReference>
<dbReference type="PANTHER" id="PTHR24252">
    <property type="entry name" value="ACROSIN-RELATED"/>
    <property type="match status" value="1"/>
</dbReference>
<sequence>MTCHTQSWKLKIFSILIVVTYCHGLQQKIGDECINKNGDVGFCQLKNKCTKDADLGTICNSEQITICCAKYISKNKPNSNSSYSHKDDQLPQSRFGSFSSFFHTPIPSQKPITNNDFLNHQKHNFIGYARPQNTDTVVKFVENRPHQYFEQDVITELLSNNNNNNNYNNQNLNIDDFNSDQTTRKNKIRQNNYNYETQRPNQYGNNKYTYYQITEKNTPNYTTQILNQNKNLNYYTSTQKLQKNLSLGNNDNNSQFSTNQTNYSNYEENKKLNQDTNYRQPTTNKLHSASTNDDFYFTTPKQRPIDNEKRISEIKCEEYSKSLTTTISVLPLSIDDTAPKPVLKEKCNSKSIELIVGGTKAELGEFPHMVAIGFRTASGDSWNCGGTLISEQFVLTAAHCIYSTLGNPVKVRLGELNLQKNNDGASPLEVLIDEIIVHPDYVSPSKYYDIALMRLDKIVRFNNHIRPACLYNNANIPSHKVTATGWGSIQYGDQSSEDLLKVDINIIDNAKCNQLYESEKKRKTLNRGIIDSMICAGDLAGGHDTCLGDSGGPLVIRSEKNACVFNLIGITSFGKSCATENSPGVYTRVSAFIPWIEKIVWS</sequence>
<dbReference type="SUPFAM" id="SSF50494">
    <property type="entry name" value="Trypsin-like serine proteases"/>
    <property type="match status" value="1"/>
</dbReference>
<evidence type="ECO:0000256" key="2">
    <source>
        <dbReference type="ARBA" id="ARBA00022525"/>
    </source>
</evidence>
<dbReference type="Gene3D" id="2.40.10.10">
    <property type="entry name" value="Trypsin-like serine proteases"/>
    <property type="match status" value="1"/>
</dbReference>
<evidence type="ECO:0000256" key="6">
    <source>
        <dbReference type="ARBA" id="ARBA00023157"/>
    </source>
</evidence>
<dbReference type="PROSITE" id="PS50240">
    <property type="entry name" value="TRYPSIN_DOM"/>
    <property type="match status" value="1"/>
</dbReference>
<dbReference type="CDD" id="cd00190">
    <property type="entry name" value="Tryp_SPc"/>
    <property type="match status" value="1"/>
</dbReference>
<keyword evidence="12" id="KW-1185">Reference proteome</keyword>
<protein>
    <submittedName>
        <fullName evidence="11">Serine proteases, trypsin family, serine active site,Peptidase S1, PA clan,Serine proteases, trypsin</fullName>
    </submittedName>
</protein>
<evidence type="ECO:0000256" key="8">
    <source>
        <dbReference type="SAM" id="MobiDB-lite"/>
    </source>
</evidence>
<dbReference type="FunFam" id="2.40.10.10:FF:000015">
    <property type="entry name" value="Atrial natriuretic peptide-converting enzyme"/>
    <property type="match status" value="1"/>
</dbReference>
<dbReference type="GO" id="GO:0005576">
    <property type="term" value="C:extracellular region"/>
    <property type="evidence" value="ECO:0007669"/>
    <property type="project" value="UniProtKB-SubCell"/>
</dbReference>
<comment type="subcellular location">
    <subcellularLocation>
        <location evidence="1">Secreted</location>
    </subcellularLocation>
</comment>
<dbReference type="Pfam" id="PF00089">
    <property type="entry name" value="Trypsin"/>
    <property type="match status" value="1"/>
</dbReference>
<feature type="signal peptide" evidence="9">
    <location>
        <begin position="1"/>
        <end position="24"/>
    </location>
</feature>
<organism evidence="11 12">
    <name type="scientific">Cinara cedri</name>
    <dbReference type="NCBI Taxonomy" id="506608"/>
    <lineage>
        <taxon>Eukaryota</taxon>
        <taxon>Metazoa</taxon>
        <taxon>Ecdysozoa</taxon>
        <taxon>Arthropoda</taxon>
        <taxon>Hexapoda</taxon>
        <taxon>Insecta</taxon>
        <taxon>Pterygota</taxon>
        <taxon>Neoptera</taxon>
        <taxon>Paraneoptera</taxon>
        <taxon>Hemiptera</taxon>
        <taxon>Sternorrhyncha</taxon>
        <taxon>Aphidomorpha</taxon>
        <taxon>Aphidoidea</taxon>
        <taxon>Aphididae</taxon>
        <taxon>Lachninae</taxon>
        <taxon>Cinara</taxon>
    </lineage>
</organism>
<reference evidence="11 12" key="1">
    <citation type="submission" date="2019-08" db="EMBL/GenBank/DDBJ databases">
        <authorList>
            <person name="Alioto T."/>
            <person name="Alioto T."/>
            <person name="Gomez Garrido J."/>
        </authorList>
    </citation>
    <scope>NUCLEOTIDE SEQUENCE [LARGE SCALE GENOMIC DNA]</scope>
</reference>
<evidence type="ECO:0000259" key="10">
    <source>
        <dbReference type="PROSITE" id="PS50240"/>
    </source>
</evidence>
<dbReference type="Proteomes" id="UP000325440">
    <property type="component" value="Unassembled WGS sequence"/>
</dbReference>
<proteinExistence type="predicted"/>
<dbReference type="PROSITE" id="PS00135">
    <property type="entry name" value="TRYPSIN_SER"/>
    <property type="match status" value="1"/>
</dbReference>
<feature type="domain" description="Peptidase S1" evidence="10">
    <location>
        <begin position="355"/>
        <end position="601"/>
    </location>
</feature>
<dbReference type="InterPro" id="IPR001314">
    <property type="entry name" value="Peptidase_S1A"/>
</dbReference>
<dbReference type="SMART" id="SM00020">
    <property type="entry name" value="Tryp_SPc"/>
    <property type="match status" value="1"/>
</dbReference>
<dbReference type="InterPro" id="IPR033116">
    <property type="entry name" value="TRYPSIN_SER"/>
</dbReference>
<gene>
    <name evidence="11" type="ORF">CINCED_3A015062</name>
</gene>
<feature type="compositionally biased region" description="Polar residues" evidence="8">
    <location>
        <begin position="276"/>
        <end position="293"/>
    </location>
</feature>
<evidence type="ECO:0000256" key="3">
    <source>
        <dbReference type="ARBA" id="ARBA00022670"/>
    </source>
</evidence>
<evidence type="ECO:0000256" key="4">
    <source>
        <dbReference type="ARBA" id="ARBA00022801"/>
    </source>
</evidence>
<evidence type="ECO:0000256" key="5">
    <source>
        <dbReference type="ARBA" id="ARBA00022825"/>
    </source>
</evidence>
<dbReference type="PROSITE" id="PS00134">
    <property type="entry name" value="TRYPSIN_HIS"/>
    <property type="match status" value="1"/>
</dbReference>
<evidence type="ECO:0000313" key="12">
    <source>
        <dbReference type="Proteomes" id="UP000325440"/>
    </source>
</evidence>
<keyword evidence="2" id="KW-0964">Secreted</keyword>
<evidence type="ECO:0000256" key="1">
    <source>
        <dbReference type="ARBA" id="ARBA00004613"/>
    </source>
</evidence>
<keyword evidence="9" id="KW-0732">Signal</keyword>
<keyword evidence="5 7" id="KW-0720">Serine protease</keyword>
<evidence type="ECO:0000256" key="7">
    <source>
        <dbReference type="RuleBase" id="RU363034"/>
    </source>
</evidence>
<dbReference type="EMBL" id="CABPRJ010001431">
    <property type="protein sequence ID" value="VVC36247.1"/>
    <property type="molecule type" value="Genomic_DNA"/>
</dbReference>
<dbReference type="OrthoDB" id="6339452at2759"/>
<dbReference type="GO" id="GO:0006508">
    <property type="term" value="P:proteolysis"/>
    <property type="evidence" value="ECO:0007669"/>
    <property type="project" value="UniProtKB-KW"/>
</dbReference>
<keyword evidence="6" id="KW-1015">Disulfide bond</keyword>
<accession>A0A5E4N0Y4</accession>